<dbReference type="InterPro" id="IPR053139">
    <property type="entry name" value="Surface_bspA-like"/>
</dbReference>
<gene>
    <name evidence="1" type="ORF">EIN_430840</name>
</gene>
<dbReference type="AlphaFoldDB" id="A0A0A1UFI6"/>
<dbReference type="InterPro" id="IPR026906">
    <property type="entry name" value="LRR_5"/>
</dbReference>
<dbReference type="OrthoDB" id="10264456at2759"/>
<dbReference type="KEGG" id="eiv:EIN_430840"/>
<dbReference type="EMBL" id="KB206168">
    <property type="protein sequence ID" value="ELP95278.1"/>
    <property type="molecule type" value="Genomic_DNA"/>
</dbReference>
<dbReference type="Proteomes" id="UP000014680">
    <property type="component" value="Unassembled WGS sequence"/>
</dbReference>
<name>A0A0A1UFI6_ENTIV</name>
<proteinExistence type="predicted"/>
<dbReference type="GeneID" id="14894156"/>
<dbReference type="VEuPathDB" id="AmoebaDB:EIN_430840"/>
<keyword evidence="2" id="KW-1185">Reference proteome</keyword>
<reference evidence="1 2" key="1">
    <citation type="submission" date="2012-10" db="EMBL/GenBank/DDBJ databases">
        <authorList>
            <person name="Zafar N."/>
            <person name="Inman J."/>
            <person name="Hall N."/>
            <person name="Lorenzi H."/>
            <person name="Caler E."/>
        </authorList>
    </citation>
    <scope>NUCLEOTIDE SEQUENCE [LARGE SCALE GENOMIC DNA]</scope>
    <source>
        <strain evidence="1 2">IP1</strain>
    </source>
</reference>
<organism evidence="1 2">
    <name type="scientific">Entamoeba invadens IP1</name>
    <dbReference type="NCBI Taxonomy" id="370355"/>
    <lineage>
        <taxon>Eukaryota</taxon>
        <taxon>Amoebozoa</taxon>
        <taxon>Evosea</taxon>
        <taxon>Archamoebae</taxon>
        <taxon>Mastigamoebida</taxon>
        <taxon>Entamoebidae</taxon>
        <taxon>Entamoeba</taxon>
    </lineage>
</organism>
<dbReference type="InterPro" id="IPR032675">
    <property type="entry name" value="LRR_dom_sf"/>
</dbReference>
<dbReference type="PANTHER" id="PTHR45661:SF3">
    <property type="entry name" value="IG-LIKE DOMAIN-CONTAINING PROTEIN"/>
    <property type="match status" value="1"/>
</dbReference>
<dbReference type="Pfam" id="PF13306">
    <property type="entry name" value="LRR_5"/>
    <property type="match status" value="1"/>
</dbReference>
<dbReference type="Gene3D" id="3.80.10.10">
    <property type="entry name" value="Ribonuclease Inhibitor"/>
    <property type="match status" value="2"/>
</dbReference>
<accession>A0A0A1UFI6</accession>
<dbReference type="RefSeq" id="XP_004262049.1">
    <property type="nucleotide sequence ID" value="XM_004262001.1"/>
</dbReference>
<evidence type="ECO:0000313" key="2">
    <source>
        <dbReference type="Proteomes" id="UP000014680"/>
    </source>
</evidence>
<dbReference type="SUPFAM" id="SSF52058">
    <property type="entry name" value="L domain-like"/>
    <property type="match status" value="1"/>
</dbReference>
<protein>
    <recommendedName>
        <fullName evidence="3">Leucine rich repeat containing protein BspA family protein</fullName>
    </recommendedName>
</protein>
<sequence length="346" mass="39164">MSRLDSYSLMIVSKYFTSIEDYINVEFVCKKFQNNTEKFHFNPISISTKTRKFFPHLETQHLYSNNDFKISSKRIIKFVLWNIVDYKTFLKENGQGNVCRNVMYTKNDRERFGVDVPTGVNQLGCNCFRASRIPSLSLPKTVTAIGDFCFNGCKRLSKVSFPPVIRVIGDSAFQDDIMLESIELPHNVKTLGKWCFAGCTSLSSFVVESPSLSEINEATFAFCAKLRHVVLSDQITRIGRKAFSSCVALKELTLPTSLIEIGENAFEYCGIVDLHFPANLKRVKASAFLSCEFLEEVTVNAKIENVDLLCFGFCMNLKTLKVPKAAKRFVDIFIQGLNSVKAVEME</sequence>
<dbReference type="PANTHER" id="PTHR45661">
    <property type="entry name" value="SURFACE ANTIGEN"/>
    <property type="match status" value="1"/>
</dbReference>
<evidence type="ECO:0000313" key="1">
    <source>
        <dbReference type="EMBL" id="ELP95278.1"/>
    </source>
</evidence>
<evidence type="ECO:0008006" key="3">
    <source>
        <dbReference type="Google" id="ProtNLM"/>
    </source>
</evidence>